<dbReference type="SMART" id="SM00061">
    <property type="entry name" value="MATH"/>
    <property type="match status" value="1"/>
</dbReference>
<dbReference type="CDD" id="cd00121">
    <property type="entry name" value="MATH"/>
    <property type="match status" value="1"/>
</dbReference>
<dbReference type="AlphaFoldDB" id="A0A8K0E121"/>
<dbReference type="Pfam" id="PF22486">
    <property type="entry name" value="MATH_2"/>
    <property type="match status" value="2"/>
</dbReference>
<dbReference type="EMBL" id="VOIH02000007">
    <property type="protein sequence ID" value="KAF3441257.1"/>
    <property type="molecule type" value="Genomic_DNA"/>
</dbReference>
<feature type="domain" description="MATH" evidence="1">
    <location>
        <begin position="1"/>
        <end position="75"/>
    </location>
</feature>
<organism evidence="2 3">
    <name type="scientific">Rhamnella rubrinervis</name>
    <dbReference type="NCBI Taxonomy" id="2594499"/>
    <lineage>
        <taxon>Eukaryota</taxon>
        <taxon>Viridiplantae</taxon>
        <taxon>Streptophyta</taxon>
        <taxon>Embryophyta</taxon>
        <taxon>Tracheophyta</taxon>
        <taxon>Spermatophyta</taxon>
        <taxon>Magnoliopsida</taxon>
        <taxon>eudicotyledons</taxon>
        <taxon>Gunneridae</taxon>
        <taxon>Pentapetalae</taxon>
        <taxon>rosids</taxon>
        <taxon>fabids</taxon>
        <taxon>Rosales</taxon>
        <taxon>Rhamnaceae</taxon>
        <taxon>rhamnoid group</taxon>
        <taxon>Rhamneae</taxon>
        <taxon>Rhamnella</taxon>
    </lineage>
</organism>
<dbReference type="InterPro" id="IPR002083">
    <property type="entry name" value="MATH/TRAF_dom"/>
</dbReference>
<gene>
    <name evidence="2" type="ORF">FNV43_RR15170</name>
</gene>
<dbReference type="OrthoDB" id="1883087at2759"/>
<reference evidence="2" key="1">
    <citation type="submission" date="2020-03" db="EMBL/GenBank/DDBJ databases">
        <title>A high-quality chromosome-level genome assembly of a woody plant with both climbing and erect habits, Rhamnella rubrinervis.</title>
        <authorList>
            <person name="Lu Z."/>
            <person name="Yang Y."/>
            <person name="Zhu X."/>
            <person name="Sun Y."/>
        </authorList>
    </citation>
    <scope>NUCLEOTIDE SEQUENCE</scope>
    <source>
        <strain evidence="2">BYM</strain>
        <tissue evidence="2">Leaf</tissue>
    </source>
</reference>
<protein>
    <recommendedName>
        <fullName evidence="1">MATH domain-containing protein</fullName>
    </recommendedName>
</protein>
<feature type="domain" description="MATH" evidence="1">
    <location>
        <begin position="95"/>
        <end position="226"/>
    </location>
</feature>
<evidence type="ECO:0000313" key="3">
    <source>
        <dbReference type="Proteomes" id="UP000796880"/>
    </source>
</evidence>
<dbReference type="PANTHER" id="PTHR46162">
    <property type="entry name" value="TRAF-LIKE FAMILY PROTEIN"/>
    <property type="match status" value="1"/>
</dbReference>
<dbReference type="PANTHER" id="PTHR46162:SF40">
    <property type="entry name" value="TRAF-LIKE FAMILY PROTEIN"/>
    <property type="match status" value="1"/>
</dbReference>
<proteinExistence type="predicted"/>
<name>A0A8K0E121_9ROSA</name>
<dbReference type="InterPro" id="IPR008974">
    <property type="entry name" value="TRAF-like"/>
</dbReference>
<dbReference type="PROSITE" id="PS50144">
    <property type="entry name" value="MATH"/>
    <property type="match status" value="2"/>
</dbReference>
<accession>A0A8K0E121</accession>
<evidence type="ECO:0000313" key="2">
    <source>
        <dbReference type="EMBL" id="KAF3441257.1"/>
    </source>
</evidence>
<sequence>MGTITSHSIWESLRRTLTIVPGRSMSSLCYCDGGVKRFHEMKKQWGYARLLSLKTFKDSSNGYLFNDSCVFGVEIFVINCSGKWESLSLLTKPANGTFTWKISNFSKLAKYNPHYSDVFNVGGVDWKLMIYPSGVCRLKDNSFSFYLILADWDKHSTKESVFAKYILRVLSRDRVHNCEKSASGRSFTYNKSRYGDGYSGFMALKDLLDPSKYYIVNDSLNVEVELLAVSSTETSSMRKRKHIKIEIN</sequence>
<dbReference type="Proteomes" id="UP000796880">
    <property type="component" value="Unassembled WGS sequence"/>
</dbReference>
<evidence type="ECO:0000259" key="1">
    <source>
        <dbReference type="PROSITE" id="PS50144"/>
    </source>
</evidence>
<dbReference type="SUPFAM" id="SSF49599">
    <property type="entry name" value="TRAF domain-like"/>
    <property type="match status" value="2"/>
</dbReference>
<keyword evidence="3" id="KW-1185">Reference proteome</keyword>
<comment type="caution">
    <text evidence="2">The sequence shown here is derived from an EMBL/GenBank/DDBJ whole genome shotgun (WGS) entry which is preliminary data.</text>
</comment>
<dbReference type="Gene3D" id="2.60.210.10">
    <property type="entry name" value="Apoptosis, Tumor Necrosis Factor Receptor Associated Protein 2, Chain A"/>
    <property type="match status" value="2"/>
</dbReference>